<protein>
    <submittedName>
        <fullName evidence="1">Uncharacterized protein</fullName>
    </submittedName>
</protein>
<gene>
    <name evidence="1" type="ORF">DFP76_10736</name>
</gene>
<organism evidence="1 2">
    <name type="scientific">Marinomonas aquiplantarum</name>
    <dbReference type="NCBI Taxonomy" id="491951"/>
    <lineage>
        <taxon>Bacteria</taxon>
        <taxon>Pseudomonadati</taxon>
        <taxon>Pseudomonadota</taxon>
        <taxon>Gammaproteobacteria</taxon>
        <taxon>Oceanospirillales</taxon>
        <taxon>Oceanospirillaceae</taxon>
        <taxon>Marinomonas</taxon>
    </lineage>
</organism>
<proteinExistence type="predicted"/>
<dbReference type="Proteomes" id="UP000252086">
    <property type="component" value="Unassembled WGS sequence"/>
</dbReference>
<name>A0A366CVP8_9GAMM</name>
<dbReference type="RefSeq" id="WP_113875094.1">
    <property type="nucleotide sequence ID" value="NZ_QNRF01000007.1"/>
</dbReference>
<accession>A0A366CVP8</accession>
<dbReference type="OrthoDB" id="9794260at2"/>
<keyword evidence="2" id="KW-1185">Reference proteome</keyword>
<evidence type="ECO:0000313" key="1">
    <source>
        <dbReference type="EMBL" id="RBO81893.1"/>
    </source>
</evidence>
<comment type="caution">
    <text evidence="1">The sequence shown here is derived from an EMBL/GenBank/DDBJ whole genome shotgun (WGS) entry which is preliminary data.</text>
</comment>
<sequence length="79" mass="9358">MGMKYYYQADDVAQLIKKYLNDHPDSEDTVMGITNWWLQKQRINDSMVAVDKALKALERQGEISSITRNDQLYFRLTKR</sequence>
<dbReference type="AlphaFoldDB" id="A0A366CVP8"/>
<reference evidence="1 2" key="1">
    <citation type="submission" date="2018-06" db="EMBL/GenBank/DDBJ databases">
        <title>Genomic Encyclopedia of Type Strains, Phase III (KMG-III): the genomes of soil and plant-associated and newly described type strains.</title>
        <authorList>
            <person name="Whitman W."/>
        </authorList>
    </citation>
    <scope>NUCLEOTIDE SEQUENCE [LARGE SCALE GENOMIC DNA]</scope>
    <source>
        <strain evidence="1 2">CECT 7732</strain>
    </source>
</reference>
<dbReference type="EMBL" id="QNRF01000007">
    <property type="protein sequence ID" value="RBO81893.1"/>
    <property type="molecule type" value="Genomic_DNA"/>
</dbReference>
<evidence type="ECO:0000313" key="2">
    <source>
        <dbReference type="Proteomes" id="UP000252086"/>
    </source>
</evidence>